<feature type="domain" description="FAD dependent oxidoreductase" evidence="5">
    <location>
        <begin position="12"/>
        <end position="358"/>
    </location>
</feature>
<protein>
    <recommendedName>
        <fullName evidence="4">N-methyl-L-tryptophan oxidase</fullName>
        <shortName evidence="4">MTOX</shortName>
        <ecNumber evidence="4">1.5.3.-</ecNumber>
    </recommendedName>
</protein>
<dbReference type="InterPro" id="IPR036188">
    <property type="entry name" value="FAD/NAD-bd_sf"/>
</dbReference>
<dbReference type="Gene3D" id="3.30.9.10">
    <property type="entry name" value="D-Amino Acid Oxidase, subunit A, domain 2"/>
    <property type="match status" value="1"/>
</dbReference>
<gene>
    <name evidence="4" type="primary">solA</name>
    <name evidence="6" type="ordered locus">Y11_05151</name>
</gene>
<dbReference type="NCBIfam" id="NF008425">
    <property type="entry name" value="PRK11259.1"/>
    <property type="match status" value="1"/>
</dbReference>
<dbReference type="GO" id="GO:0008115">
    <property type="term" value="F:sarcosine oxidase activity"/>
    <property type="evidence" value="ECO:0007669"/>
    <property type="project" value="TreeGrafter"/>
</dbReference>
<dbReference type="SUPFAM" id="SSF51905">
    <property type="entry name" value="FAD/NAD(P)-binding domain"/>
    <property type="match status" value="1"/>
</dbReference>
<dbReference type="EC" id="1.5.3.-" evidence="4"/>
<keyword evidence="1 4" id="KW-0285">Flavoprotein</keyword>
<evidence type="ECO:0000256" key="1">
    <source>
        <dbReference type="ARBA" id="ARBA00022630"/>
    </source>
</evidence>
<keyword evidence="3 4" id="KW-0560">Oxidoreductase</keyword>
<comment type="catalytic activity">
    <reaction evidence="4">
        <text>N(alpha)-methyl-L-tryptophan + O2 + H2O = L-tryptophan + formaldehyde + H2O2</text>
        <dbReference type="Rhea" id="RHEA:28006"/>
        <dbReference type="ChEBI" id="CHEBI:15377"/>
        <dbReference type="ChEBI" id="CHEBI:15379"/>
        <dbReference type="ChEBI" id="CHEBI:16240"/>
        <dbReference type="ChEBI" id="CHEBI:16842"/>
        <dbReference type="ChEBI" id="CHEBI:57283"/>
        <dbReference type="ChEBI" id="CHEBI:57912"/>
    </reaction>
</comment>
<evidence type="ECO:0000313" key="6">
    <source>
        <dbReference type="EMBL" id="CBY27666.1"/>
    </source>
</evidence>
<feature type="binding site" evidence="4">
    <location>
        <begin position="12"/>
        <end position="42"/>
    </location>
    <ligand>
        <name>FAD</name>
        <dbReference type="ChEBI" id="CHEBI:57692"/>
    </ligand>
</feature>
<dbReference type="GO" id="GO:0050131">
    <property type="term" value="F:N-methyl-L-amino-acid oxidase activity"/>
    <property type="evidence" value="ECO:0007669"/>
    <property type="project" value="InterPro"/>
</dbReference>
<dbReference type="KEGG" id="yey:Y11_05151"/>
<dbReference type="Gene3D" id="3.50.50.60">
    <property type="entry name" value="FAD/NAD(P)-binding domain"/>
    <property type="match status" value="1"/>
</dbReference>
<dbReference type="Proteomes" id="UP000008084">
    <property type="component" value="Chromosome"/>
</dbReference>
<reference evidence="6 7" key="1">
    <citation type="journal article" date="2011" name="J. Bacteriol.">
        <title>Complete genome sequence of Yersinia enterocolitica subsp. palearctica serogroup O:3.</title>
        <authorList>
            <person name="Batzilla J."/>
            <person name="Hoper D."/>
            <person name="Antonenka U."/>
            <person name="Heesemann J."/>
            <person name="Rakin A."/>
        </authorList>
    </citation>
    <scope>NUCLEOTIDE SEQUENCE [LARGE SCALE GENOMIC DNA]</scope>
    <source>
        <strain evidence="7">DSM 13030 / CIP 106945 / Y11</strain>
    </source>
</reference>
<proteinExistence type="inferred from homology"/>
<dbReference type="PANTHER" id="PTHR10961">
    <property type="entry name" value="PEROXISOMAL SARCOSINE OXIDASE"/>
    <property type="match status" value="1"/>
</dbReference>
<dbReference type="GO" id="GO:0050660">
    <property type="term" value="F:flavin adenine dinucleotide binding"/>
    <property type="evidence" value="ECO:0007669"/>
    <property type="project" value="InterPro"/>
</dbReference>
<dbReference type="PATRIC" id="fig|930944.6.peg.512"/>
<evidence type="ECO:0000256" key="2">
    <source>
        <dbReference type="ARBA" id="ARBA00022827"/>
    </source>
</evidence>
<dbReference type="HOGENOM" id="CLU_007884_2_1_6"/>
<evidence type="ECO:0000313" key="7">
    <source>
        <dbReference type="Proteomes" id="UP000008084"/>
    </source>
</evidence>
<dbReference type="InterPro" id="IPR006076">
    <property type="entry name" value="FAD-dep_OxRdtase"/>
</dbReference>
<comment type="function">
    <text evidence="4">Catalyzes the oxidative demethylation of N-methyl-L-tryptophan.</text>
</comment>
<dbReference type="InterPro" id="IPR023493">
    <property type="entry name" value="Me_Trp_Oxase_MTOX"/>
</dbReference>
<comment type="subunit">
    <text evidence="4">Monomer.</text>
</comment>
<dbReference type="SUPFAM" id="SSF54373">
    <property type="entry name" value="FAD-linked reductases, C-terminal domain"/>
    <property type="match status" value="1"/>
</dbReference>
<accession>A0A0H3NRJ0</accession>
<comment type="similarity">
    <text evidence="4">Belongs to the MSOX/MTOX family. MTOX subfamily.</text>
</comment>
<dbReference type="EMBL" id="FR729477">
    <property type="protein sequence ID" value="CBY27666.1"/>
    <property type="molecule type" value="Genomic_DNA"/>
</dbReference>
<organism evidence="6 7">
    <name type="scientific">Yersinia enterocolitica subsp. palearctica serotype O:3 (strain DSM 13030 / CIP 106945 / Y11)</name>
    <dbReference type="NCBI Taxonomy" id="930944"/>
    <lineage>
        <taxon>Bacteria</taxon>
        <taxon>Pseudomonadati</taxon>
        <taxon>Pseudomonadota</taxon>
        <taxon>Gammaproteobacteria</taxon>
        <taxon>Enterobacterales</taxon>
        <taxon>Yersiniaceae</taxon>
        <taxon>Yersinia</taxon>
    </lineage>
</organism>
<dbReference type="InterPro" id="IPR045170">
    <property type="entry name" value="MTOX"/>
</dbReference>
<dbReference type="PANTHER" id="PTHR10961:SF7">
    <property type="entry name" value="FAD DEPENDENT OXIDOREDUCTASE DOMAIN-CONTAINING PROTEIN"/>
    <property type="match status" value="1"/>
</dbReference>
<dbReference type="AlphaFoldDB" id="A0A0H3NRJ0"/>
<evidence type="ECO:0000256" key="3">
    <source>
        <dbReference type="ARBA" id="ARBA00023002"/>
    </source>
</evidence>
<feature type="modified residue" description="S-8alpha-FAD cysteine" evidence="4">
    <location>
        <position position="315"/>
    </location>
</feature>
<evidence type="ECO:0000256" key="4">
    <source>
        <dbReference type="HAMAP-Rule" id="MF_00515"/>
    </source>
</evidence>
<dbReference type="Pfam" id="PF01266">
    <property type="entry name" value="DAO"/>
    <property type="match status" value="1"/>
</dbReference>
<comment type="cofactor">
    <cofactor evidence="4">
        <name>FAD</name>
        <dbReference type="ChEBI" id="CHEBI:57692"/>
    </cofactor>
    <text evidence="4">Binds 1 FAD per subunit.</text>
</comment>
<sequence>MIFTKVKNMDYDLIVIGSGSVGSAAGYYASQAGLKVLMIDSAMPPHQSGSHHGDTRIIRHAYGEGEKYVPLVLRAQALWDQLSAQTGEKLFQASGVLNLGPDDSTFLKNTQLSAQQYNLPVDILNAAQVREKWPVFTVPDNYIGVFEPQSGYLRSELAIKTLIKAVTEAGCGILFNCPVTAIEPLDDGVDVVTIDGTYSARKVVVTAGTWVKELLPQLPITAIRKVFSWHHADGRYSEGNHFPAFTVETPDNIHYYGFPSQNDELKLGKHNGGQPIESAAQRKPFGAYAEDGTEVFGFLRRFLPGVGVCLHGAVCSYDMSPDEDFIIDTLPDTPHIMVVTGLSGHGFKFATALGEVAALFAQDKTSPIDISAFSLARFTHS</sequence>
<keyword evidence="2 4" id="KW-0274">FAD</keyword>
<dbReference type="HAMAP" id="MF_00515">
    <property type="entry name" value="MTOX"/>
    <property type="match status" value="1"/>
</dbReference>
<dbReference type="GO" id="GO:0005829">
    <property type="term" value="C:cytosol"/>
    <property type="evidence" value="ECO:0007669"/>
    <property type="project" value="TreeGrafter"/>
</dbReference>
<name>A0A0H3NRJ0_YERE1</name>
<evidence type="ECO:0000259" key="5">
    <source>
        <dbReference type="Pfam" id="PF01266"/>
    </source>
</evidence>